<keyword evidence="7" id="KW-0472">Membrane</keyword>
<keyword evidence="7" id="KW-0812">Transmembrane</keyword>
<keyword evidence="2" id="KW-0349">Heme</keyword>
<dbReference type="AlphaFoldDB" id="A0AAW4PK56"/>
<dbReference type="GO" id="GO:0046872">
    <property type="term" value="F:metal ion binding"/>
    <property type="evidence" value="ECO:0007669"/>
    <property type="project" value="UniProtKB-KW"/>
</dbReference>
<evidence type="ECO:0000313" key="10">
    <source>
        <dbReference type="Proteomes" id="UP001430377"/>
    </source>
</evidence>
<dbReference type="SMART" id="SM00887">
    <property type="entry name" value="EB_dh"/>
    <property type="match status" value="1"/>
</dbReference>
<evidence type="ECO:0000256" key="5">
    <source>
        <dbReference type="ARBA" id="ARBA00023004"/>
    </source>
</evidence>
<organism evidence="9 10">
    <name type="scientific">Haloarcula rubra</name>
    <dbReference type="NCBI Taxonomy" id="2487747"/>
    <lineage>
        <taxon>Archaea</taxon>
        <taxon>Methanobacteriati</taxon>
        <taxon>Methanobacteriota</taxon>
        <taxon>Stenosarchaea group</taxon>
        <taxon>Halobacteria</taxon>
        <taxon>Halobacteriales</taxon>
        <taxon>Haloarculaceae</taxon>
        <taxon>Haloarcula</taxon>
    </lineage>
</organism>
<feature type="domain" description="Cytochrome c-552/DMSO reductase-like haem-binding" evidence="8">
    <location>
        <begin position="53"/>
        <end position="231"/>
    </location>
</feature>
<dbReference type="EMBL" id="RKLR01000001">
    <property type="protein sequence ID" value="MBX0321446.1"/>
    <property type="molecule type" value="Genomic_DNA"/>
</dbReference>
<accession>A0AAW4PK56</accession>
<keyword evidence="5" id="KW-0408">Iron</keyword>
<dbReference type="PROSITE" id="PS00436">
    <property type="entry name" value="PEROXIDASE_2"/>
    <property type="match status" value="1"/>
</dbReference>
<proteinExistence type="predicted"/>
<feature type="transmembrane region" description="Helical" evidence="7">
    <location>
        <begin position="252"/>
        <end position="272"/>
    </location>
</feature>
<dbReference type="GO" id="GO:0004601">
    <property type="term" value="F:peroxidase activity"/>
    <property type="evidence" value="ECO:0007669"/>
    <property type="project" value="InterPro"/>
</dbReference>
<evidence type="ECO:0000256" key="7">
    <source>
        <dbReference type="SAM" id="Phobius"/>
    </source>
</evidence>
<dbReference type="InterPro" id="IPR017838">
    <property type="entry name" value="DMSO_Rdtase_II_haem_b-bd_su"/>
</dbReference>
<feature type="region of interest" description="Disordered" evidence="6">
    <location>
        <begin position="40"/>
        <end position="59"/>
    </location>
</feature>
<reference evidence="9 10" key="1">
    <citation type="submission" date="2021-06" db="EMBL/GenBank/DDBJ databases">
        <title>Halomicroarcula sp. a new haloarchaeum isolated from saline soil.</title>
        <authorList>
            <person name="Duran-Viseras A."/>
            <person name="Sanchez-Porro C."/>
            <person name="Ventosa A."/>
        </authorList>
    </citation>
    <scope>NUCLEOTIDE SEQUENCE [LARGE SCALE GENOMIC DNA]</scope>
    <source>
        <strain evidence="9 10">F13</strain>
    </source>
</reference>
<keyword evidence="10" id="KW-1185">Reference proteome</keyword>
<evidence type="ECO:0000259" key="8">
    <source>
        <dbReference type="SMART" id="SM00887"/>
    </source>
</evidence>
<evidence type="ECO:0000256" key="2">
    <source>
        <dbReference type="ARBA" id="ARBA00022617"/>
    </source>
</evidence>
<dbReference type="Proteomes" id="UP001430377">
    <property type="component" value="Unassembled WGS sequence"/>
</dbReference>
<dbReference type="GO" id="GO:0042597">
    <property type="term" value="C:periplasmic space"/>
    <property type="evidence" value="ECO:0007669"/>
    <property type="project" value="InterPro"/>
</dbReference>
<dbReference type="GO" id="GO:0020037">
    <property type="term" value="F:heme binding"/>
    <property type="evidence" value="ECO:0007669"/>
    <property type="project" value="InterPro"/>
</dbReference>
<dbReference type="InterPro" id="IPR006311">
    <property type="entry name" value="TAT_signal"/>
</dbReference>
<dbReference type="PROSITE" id="PS51318">
    <property type="entry name" value="TAT"/>
    <property type="match status" value="1"/>
</dbReference>
<dbReference type="InterPro" id="IPR019794">
    <property type="entry name" value="Peroxidases_AS"/>
</dbReference>
<dbReference type="RefSeq" id="WP_220616470.1">
    <property type="nucleotide sequence ID" value="NZ_RKLR01000001.1"/>
</dbReference>
<evidence type="ECO:0000256" key="6">
    <source>
        <dbReference type="SAM" id="MobiDB-lite"/>
    </source>
</evidence>
<evidence type="ECO:0000256" key="1">
    <source>
        <dbReference type="ARBA" id="ARBA00022448"/>
    </source>
</evidence>
<dbReference type="Pfam" id="PF09459">
    <property type="entry name" value="EB_dh"/>
    <property type="match status" value="2"/>
</dbReference>
<name>A0AAW4PK56_9EURY</name>
<comment type="caution">
    <text evidence="9">The sequence shown here is derived from an EMBL/GenBank/DDBJ whole genome shotgun (WGS) entry which is preliminary data.</text>
</comment>
<keyword evidence="7" id="KW-1133">Transmembrane helix</keyword>
<evidence type="ECO:0000256" key="4">
    <source>
        <dbReference type="ARBA" id="ARBA00022982"/>
    </source>
</evidence>
<dbReference type="Gene3D" id="2.60.40.1190">
    <property type="match status" value="1"/>
</dbReference>
<dbReference type="NCBIfam" id="TIGR03477">
    <property type="entry name" value="DMSO_red_II_gam"/>
    <property type="match status" value="1"/>
</dbReference>
<evidence type="ECO:0000313" key="9">
    <source>
        <dbReference type="EMBL" id="MBX0321446.1"/>
    </source>
</evidence>
<dbReference type="CDD" id="cd09623">
    <property type="entry name" value="DOMON_EBDH"/>
    <property type="match status" value="1"/>
</dbReference>
<keyword evidence="3" id="KW-0479">Metal-binding</keyword>
<gene>
    <name evidence="9" type="ORF">EGH21_00245</name>
</gene>
<keyword evidence="1" id="KW-0813">Transport</keyword>
<protein>
    <submittedName>
        <fullName evidence="9">DMSO reductase</fullName>
    </submittedName>
</protein>
<dbReference type="InterPro" id="IPR019020">
    <property type="entry name" value="Cyt-c552/DMSO_Rdtase_haem-bd"/>
</dbReference>
<keyword evidence="4" id="KW-0249">Electron transport</keyword>
<evidence type="ECO:0000256" key="3">
    <source>
        <dbReference type="ARBA" id="ARBA00022723"/>
    </source>
</evidence>
<sequence length="280" mass="29240">MPDTTTRRRTLFAAAAVAVLVTLSAVAAPLASARPAHEIPVAPASGDLSGPTTDGWEDVPAATVPLASAPSSVPNADQTSIERVHVQAARGDGRLYLRLQWHDATRDVATNETRAFADSVAVQFPVNTSSRPPIAMGGPTNRVNVWYWSGATGTEELLAGGAGSTTELQSPSVNASAVHRGSGENATWTVVYTRDVDAPGANRTTIADDGDLDVAFAVWNGSNSERAGRKSVSEWHYFPFGPGPEGPPYETVLWTIAGIAIVGVVAVTAFGVHRSRGGMN</sequence>